<name>A0ABQ5XEP5_9GAMM</name>
<dbReference type="EMBL" id="BSOA01000028">
    <property type="protein sequence ID" value="GLQ89010.1"/>
    <property type="molecule type" value="Genomic_DNA"/>
</dbReference>
<keyword evidence="1" id="KW-0472">Membrane</keyword>
<dbReference type="Proteomes" id="UP001156627">
    <property type="component" value="Unassembled WGS sequence"/>
</dbReference>
<feature type="transmembrane region" description="Helical" evidence="1">
    <location>
        <begin position="163"/>
        <end position="182"/>
    </location>
</feature>
<dbReference type="RefSeq" id="WP_284332455.1">
    <property type="nucleotide sequence ID" value="NZ_BSOA01000028.1"/>
</dbReference>
<evidence type="ECO:0000313" key="2">
    <source>
        <dbReference type="EMBL" id="GLQ89010.1"/>
    </source>
</evidence>
<keyword evidence="1" id="KW-1133">Transmembrane helix</keyword>
<gene>
    <name evidence="2" type="ORF">GCM10007898_25820</name>
</gene>
<feature type="transmembrane region" description="Helical" evidence="1">
    <location>
        <begin position="6"/>
        <end position="27"/>
    </location>
</feature>
<accession>A0ABQ5XEP5</accession>
<reference evidence="3" key="1">
    <citation type="journal article" date="2019" name="Int. J. Syst. Evol. Microbiol.">
        <title>The Global Catalogue of Microorganisms (GCM) 10K type strain sequencing project: providing services to taxonomists for standard genome sequencing and annotation.</title>
        <authorList>
            <consortium name="The Broad Institute Genomics Platform"/>
            <consortium name="The Broad Institute Genome Sequencing Center for Infectious Disease"/>
            <person name="Wu L."/>
            <person name="Ma J."/>
        </authorList>
    </citation>
    <scope>NUCLEOTIDE SEQUENCE [LARGE SCALE GENOMIC DNA]</scope>
    <source>
        <strain evidence="3">NBRC 111981</strain>
    </source>
</reference>
<protein>
    <submittedName>
        <fullName evidence="2">Uncharacterized protein</fullName>
    </submittedName>
</protein>
<keyword evidence="1" id="KW-0812">Transmembrane</keyword>
<keyword evidence="3" id="KW-1185">Reference proteome</keyword>
<organism evidence="2 3">
    <name type="scientific">Dyella flagellata</name>
    <dbReference type="NCBI Taxonomy" id="1867833"/>
    <lineage>
        <taxon>Bacteria</taxon>
        <taxon>Pseudomonadati</taxon>
        <taxon>Pseudomonadota</taxon>
        <taxon>Gammaproteobacteria</taxon>
        <taxon>Lysobacterales</taxon>
        <taxon>Rhodanobacteraceae</taxon>
        <taxon>Dyella</taxon>
    </lineage>
</organism>
<evidence type="ECO:0000313" key="3">
    <source>
        <dbReference type="Proteomes" id="UP001156627"/>
    </source>
</evidence>
<comment type="caution">
    <text evidence="2">The sequence shown here is derived from an EMBL/GenBank/DDBJ whole genome shotgun (WGS) entry which is preliminary data.</text>
</comment>
<evidence type="ECO:0000256" key="1">
    <source>
        <dbReference type="SAM" id="Phobius"/>
    </source>
</evidence>
<sequence>MSLWDTASLGAAIAAVGALGTAAFGLVDSFKMLPSGGISNAGYIYIEQAIQIFFKDATRKNAPADLKQLFETLHGNWINGTALADQKAIAKSLIKLRLNSTTAPDFAKATAVDSPSLTSAGQKMATGASLTSEESNALGRFDLALTAILDGKYQHADQRYRNAAKLTAMFVAIVLAFFGGWINYGSDNGGGLMLNYLGTADMWRALLAGFLATPLAPITKDLSSALAAGVKVAQSLRS</sequence>
<proteinExistence type="predicted"/>